<feature type="domain" description="HNH nuclease" evidence="3">
    <location>
        <begin position="363"/>
        <end position="415"/>
    </location>
</feature>
<keyword evidence="4" id="KW-0255">Endonuclease</keyword>
<dbReference type="GO" id="GO:0004519">
    <property type="term" value="F:endonuclease activity"/>
    <property type="evidence" value="ECO:0007669"/>
    <property type="project" value="UniProtKB-KW"/>
</dbReference>
<dbReference type="SMART" id="SM00507">
    <property type="entry name" value="HNHc"/>
    <property type="match status" value="1"/>
</dbReference>
<accession>A0A9D2KI29</accession>
<proteinExistence type="predicted"/>
<dbReference type="Pfam" id="PF02720">
    <property type="entry name" value="DUF222"/>
    <property type="match status" value="1"/>
</dbReference>
<protein>
    <submittedName>
        <fullName evidence="4">HNH endonuclease</fullName>
    </submittedName>
</protein>
<organism evidence="4 5">
    <name type="scientific">Candidatus Microbacterium stercoravium</name>
    <dbReference type="NCBI Taxonomy" id="2838697"/>
    <lineage>
        <taxon>Bacteria</taxon>
        <taxon>Bacillati</taxon>
        <taxon>Actinomycetota</taxon>
        <taxon>Actinomycetes</taxon>
        <taxon>Micrococcales</taxon>
        <taxon>Microbacteriaceae</taxon>
        <taxon>Microbacterium</taxon>
    </lineage>
</organism>
<keyword evidence="4" id="KW-0378">Hydrolase</keyword>
<evidence type="ECO:0000313" key="5">
    <source>
        <dbReference type="Proteomes" id="UP000824220"/>
    </source>
</evidence>
<feature type="region of interest" description="Disordered" evidence="2">
    <location>
        <begin position="455"/>
        <end position="476"/>
    </location>
</feature>
<evidence type="ECO:0000259" key="3">
    <source>
        <dbReference type="SMART" id="SM00507"/>
    </source>
</evidence>
<sequence length="522" mass="57627">MAQTRFADGLPGLTPAETDRARRLVARIREARRQIARLEADIIEATCELAALADAASRDDPGSDGPEYARRSMAAEVAAATRVHPNTARAQMDEAERITENFPETLEALREGRVSLAHARVVADAGMGLDPSARASLDACALPFAETRTPGDLRRITKKQAAELASDSPRERHEIARAQRRVALTELDDGMSELHVIAPTFEARTIYDRLTKLSRFVKTDRRRARSAYIRERGVPPEEAAGASGDTTAEGEPLAASDRRTMDQLRADILSDILLTAAPTGHRLHASGSGESLDSVQAQVQVTIPVAQIIDPRGDGPSWIDEGALISSQTARRVAAGAAGWDRLFIRPETGEVVAVDRYRPSSEQKRVLRARDMTCRFPGCTTPARRSDIDHSHDYARGGRTSVENLSALCEAHHTVKHAAGWSPVQLGGGVLEWLSPLGYTYRDEPASRIFFRETPGANGARHERETRESDRRRAAREVRRTAQRALERREEAFASADERRADRLAEILRPARDVRWTWGEQ</sequence>
<dbReference type="Gene3D" id="1.10.30.50">
    <property type="match status" value="1"/>
</dbReference>
<feature type="compositionally biased region" description="Basic and acidic residues" evidence="2">
    <location>
        <begin position="461"/>
        <end position="476"/>
    </location>
</feature>
<evidence type="ECO:0000256" key="1">
    <source>
        <dbReference type="SAM" id="Coils"/>
    </source>
</evidence>
<dbReference type="CDD" id="cd00085">
    <property type="entry name" value="HNHc"/>
    <property type="match status" value="1"/>
</dbReference>
<dbReference type="Proteomes" id="UP000824220">
    <property type="component" value="Unassembled WGS sequence"/>
</dbReference>
<feature type="region of interest" description="Disordered" evidence="2">
    <location>
        <begin position="227"/>
        <end position="259"/>
    </location>
</feature>
<gene>
    <name evidence="4" type="ORF">H9800_03320</name>
</gene>
<dbReference type="EMBL" id="DXAM01000047">
    <property type="protein sequence ID" value="HJA03873.1"/>
    <property type="molecule type" value="Genomic_DNA"/>
</dbReference>
<evidence type="ECO:0000313" key="4">
    <source>
        <dbReference type="EMBL" id="HJA03873.1"/>
    </source>
</evidence>
<dbReference type="AlphaFoldDB" id="A0A9D2KI29"/>
<reference evidence="4" key="1">
    <citation type="journal article" date="2021" name="PeerJ">
        <title>Extensive microbial diversity within the chicken gut microbiome revealed by metagenomics and culture.</title>
        <authorList>
            <person name="Gilroy R."/>
            <person name="Ravi A."/>
            <person name="Getino M."/>
            <person name="Pursley I."/>
            <person name="Horton D.L."/>
            <person name="Alikhan N.F."/>
            <person name="Baker D."/>
            <person name="Gharbi K."/>
            <person name="Hall N."/>
            <person name="Watson M."/>
            <person name="Adriaenssens E.M."/>
            <person name="Foster-Nyarko E."/>
            <person name="Jarju S."/>
            <person name="Secka A."/>
            <person name="Antonio M."/>
            <person name="Oren A."/>
            <person name="Chaudhuri R.R."/>
            <person name="La Ragione R."/>
            <person name="Hildebrand F."/>
            <person name="Pallen M.J."/>
        </authorList>
    </citation>
    <scope>NUCLEOTIDE SEQUENCE</scope>
    <source>
        <strain evidence="4">ChiHjej8B7-3636</strain>
    </source>
</reference>
<keyword evidence="4" id="KW-0540">Nuclease</keyword>
<dbReference type="InterPro" id="IPR003615">
    <property type="entry name" value="HNH_nuc"/>
</dbReference>
<dbReference type="InterPro" id="IPR003870">
    <property type="entry name" value="DUF222"/>
</dbReference>
<keyword evidence="1" id="KW-0175">Coiled coil</keyword>
<feature type="coiled-coil region" evidence="1">
    <location>
        <begin position="21"/>
        <end position="55"/>
    </location>
</feature>
<name>A0A9D2KI29_9MICO</name>
<reference evidence="4" key="2">
    <citation type="submission" date="2021-04" db="EMBL/GenBank/DDBJ databases">
        <authorList>
            <person name="Gilroy R."/>
        </authorList>
    </citation>
    <scope>NUCLEOTIDE SEQUENCE</scope>
    <source>
        <strain evidence="4">ChiHjej8B7-3636</strain>
    </source>
</reference>
<evidence type="ECO:0000256" key="2">
    <source>
        <dbReference type="SAM" id="MobiDB-lite"/>
    </source>
</evidence>
<comment type="caution">
    <text evidence="4">The sequence shown here is derived from an EMBL/GenBank/DDBJ whole genome shotgun (WGS) entry which is preliminary data.</text>
</comment>